<dbReference type="AlphaFoldDB" id="F4W9F3"/>
<organism evidence="3">
    <name type="scientific">Acromyrmex echinatior</name>
    <name type="common">Panamanian leafcutter ant</name>
    <name type="synonym">Acromyrmex octospinosus echinatior</name>
    <dbReference type="NCBI Taxonomy" id="103372"/>
    <lineage>
        <taxon>Eukaryota</taxon>
        <taxon>Metazoa</taxon>
        <taxon>Ecdysozoa</taxon>
        <taxon>Arthropoda</taxon>
        <taxon>Hexapoda</taxon>
        <taxon>Insecta</taxon>
        <taxon>Pterygota</taxon>
        <taxon>Neoptera</taxon>
        <taxon>Endopterygota</taxon>
        <taxon>Hymenoptera</taxon>
        <taxon>Apocrita</taxon>
        <taxon>Aculeata</taxon>
        <taxon>Formicoidea</taxon>
        <taxon>Formicidae</taxon>
        <taxon>Myrmicinae</taxon>
        <taxon>Acromyrmex</taxon>
    </lineage>
</organism>
<keyword evidence="3" id="KW-1185">Reference proteome</keyword>
<feature type="region of interest" description="Disordered" evidence="1">
    <location>
        <begin position="1"/>
        <end position="22"/>
    </location>
</feature>
<feature type="compositionally biased region" description="Basic residues" evidence="1">
    <location>
        <begin position="1"/>
        <end position="14"/>
    </location>
</feature>
<sequence length="248" mass="29050">MAGGGRPRREHPHGKNVVLGEKEDKDLVIIINDWEEKEKEEEDVVYSPYISTTLIQMNALNSSSTCTMRWNFFTSSRRRRRRRKRRLRNKRSEEEEEEEEKEEEEEAEEEEEEAEEEEDEEEAFPLPMNIPCALFFFAYEYPPSSASPRLRASPAPRVLLKGPRSSREAFQNTIIKYFSLSTSRVIRFECSNVTIPPVLPLRKLPQLETVGVRQNAMRNGPEEQYQASPRPDEVNCKVHETLAFQEWI</sequence>
<dbReference type="EMBL" id="GL888030">
    <property type="protein sequence ID" value="EGI69128.1"/>
    <property type="molecule type" value="Genomic_DNA"/>
</dbReference>
<feature type="region of interest" description="Disordered" evidence="1">
    <location>
        <begin position="83"/>
        <end position="123"/>
    </location>
</feature>
<evidence type="ECO:0000256" key="1">
    <source>
        <dbReference type="SAM" id="MobiDB-lite"/>
    </source>
</evidence>
<protein>
    <submittedName>
        <fullName evidence="2">Uncharacterized protein</fullName>
    </submittedName>
</protein>
<feature type="compositionally biased region" description="Acidic residues" evidence="1">
    <location>
        <begin position="94"/>
        <end position="123"/>
    </location>
</feature>
<dbReference type="Proteomes" id="UP000007755">
    <property type="component" value="Unassembled WGS sequence"/>
</dbReference>
<proteinExistence type="predicted"/>
<gene>
    <name evidence="2" type="ORF">G5I_02105</name>
</gene>
<accession>F4W9F3</accession>
<reference evidence="2" key="1">
    <citation type="submission" date="2011-02" db="EMBL/GenBank/DDBJ databases">
        <title>The genome of the leaf-cutting ant Acromyrmex echinatior suggests key adaptations to social evolution and fungus farming.</title>
        <authorList>
            <person name="Nygaard S."/>
            <person name="Zhang G."/>
        </authorList>
    </citation>
    <scope>NUCLEOTIDE SEQUENCE</scope>
</reference>
<evidence type="ECO:0000313" key="3">
    <source>
        <dbReference type="Proteomes" id="UP000007755"/>
    </source>
</evidence>
<evidence type="ECO:0000313" key="2">
    <source>
        <dbReference type="EMBL" id="EGI69128.1"/>
    </source>
</evidence>
<name>F4W9F3_ACREC</name>
<dbReference type="InParanoid" id="F4W9F3"/>